<evidence type="ECO:0000256" key="1">
    <source>
        <dbReference type="SAM" id="MobiDB-lite"/>
    </source>
</evidence>
<protein>
    <submittedName>
        <fullName evidence="2">Uncharacterized protein</fullName>
    </submittedName>
</protein>
<evidence type="ECO:0000313" key="2">
    <source>
        <dbReference type="EMBL" id="CAD7659117.1"/>
    </source>
</evidence>
<evidence type="ECO:0000313" key="3">
    <source>
        <dbReference type="Proteomes" id="UP000728032"/>
    </source>
</evidence>
<feature type="compositionally biased region" description="Basic and acidic residues" evidence="1">
    <location>
        <begin position="1"/>
        <end position="13"/>
    </location>
</feature>
<feature type="region of interest" description="Disordered" evidence="1">
    <location>
        <begin position="1"/>
        <end position="27"/>
    </location>
</feature>
<gene>
    <name evidence="2" type="ORF">ONB1V03_LOCUS15713</name>
</gene>
<sequence length="27" mass="2994">MQDMSGSHDDHNMGADTPGTGFRRFIL</sequence>
<reference evidence="2" key="1">
    <citation type="submission" date="2020-11" db="EMBL/GenBank/DDBJ databases">
        <authorList>
            <person name="Tran Van P."/>
        </authorList>
    </citation>
    <scope>NUCLEOTIDE SEQUENCE</scope>
</reference>
<dbReference type="EMBL" id="OC931388">
    <property type="protein sequence ID" value="CAD7659117.1"/>
    <property type="molecule type" value="Genomic_DNA"/>
</dbReference>
<dbReference type="AlphaFoldDB" id="A0A7R9MFT5"/>
<dbReference type="Proteomes" id="UP000728032">
    <property type="component" value="Unassembled WGS sequence"/>
</dbReference>
<feature type="non-terminal residue" evidence="2">
    <location>
        <position position="27"/>
    </location>
</feature>
<keyword evidence="3" id="KW-1185">Reference proteome</keyword>
<dbReference type="EMBL" id="CAJPVJ010016563">
    <property type="protein sequence ID" value="CAG2176279.1"/>
    <property type="molecule type" value="Genomic_DNA"/>
</dbReference>
<proteinExistence type="predicted"/>
<organism evidence="2">
    <name type="scientific">Oppiella nova</name>
    <dbReference type="NCBI Taxonomy" id="334625"/>
    <lineage>
        <taxon>Eukaryota</taxon>
        <taxon>Metazoa</taxon>
        <taxon>Ecdysozoa</taxon>
        <taxon>Arthropoda</taxon>
        <taxon>Chelicerata</taxon>
        <taxon>Arachnida</taxon>
        <taxon>Acari</taxon>
        <taxon>Acariformes</taxon>
        <taxon>Sarcoptiformes</taxon>
        <taxon>Oribatida</taxon>
        <taxon>Brachypylina</taxon>
        <taxon>Oppioidea</taxon>
        <taxon>Oppiidae</taxon>
        <taxon>Oppiella</taxon>
    </lineage>
</organism>
<accession>A0A7R9MFT5</accession>
<name>A0A7R9MFT5_9ACAR</name>